<dbReference type="Proteomes" id="UP000013909">
    <property type="component" value="Unassembled WGS sequence"/>
</dbReference>
<reference evidence="1 2" key="1">
    <citation type="submission" date="2013-02" db="EMBL/GenBank/DDBJ databases">
        <title>A novel strain isolated from Lonar lake, Maharashtra, India.</title>
        <authorList>
            <person name="Singh A."/>
        </authorList>
    </citation>
    <scope>NUCLEOTIDE SEQUENCE [LARGE SCALE GENOMIC DNA]</scope>
    <source>
        <strain evidence="1 2">AK24</strain>
    </source>
</reference>
<dbReference type="AlphaFoldDB" id="R7ZYE1"/>
<comment type="caution">
    <text evidence="1">The sequence shown here is derived from an EMBL/GenBank/DDBJ whole genome shotgun (WGS) entry which is preliminary data.</text>
</comment>
<keyword evidence="2" id="KW-1185">Reference proteome</keyword>
<sequence length="38" mass="4398">MDDMLDRIRLKIGRKSIFSTSIYLTTFPKTNHTPLISS</sequence>
<name>R7ZYE1_9BACT</name>
<accession>R7ZYE1</accession>
<evidence type="ECO:0000313" key="2">
    <source>
        <dbReference type="Proteomes" id="UP000013909"/>
    </source>
</evidence>
<proteinExistence type="predicted"/>
<organism evidence="1 2">
    <name type="scientific">Lunatimonas lonarensis</name>
    <dbReference type="NCBI Taxonomy" id="1232681"/>
    <lineage>
        <taxon>Bacteria</taxon>
        <taxon>Pseudomonadati</taxon>
        <taxon>Bacteroidota</taxon>
        <taxon>Cytophagia</taxon>
        <taxon>Cytophagales</taxon>
        <taxon>Cyclobacteriaceae</taxon>
    </lineage>
</organism>
<dbReference type="STRING" id="1232681.ADIS_0345"/>
<dbReference type="EMBL" id="AQHR01000015">
    <property type="protein sequence ID" value="EON79116.1"/>
    <property type="molecule type" value="Genomic_DNA"/>
</dbReference>
<evidence type="ECO:0000313" key="1">
    <source>
        <dbReference type="EMBL" id="EON79116.1"/>
    </source>
</evidence>
<gene>
    <name evidence="1" type="ORF">ADIS_0345</name>
</gene>
<protein>
    <submittedName>
        <fullName evidence="1">Uncharacterized protein</fullName>
    </submittedName>
</protein>